<comment type="caution">
    <text evidence="1">The sequence shown here is derived from an EMBL/GenBank/DDBJ whole genome shotgun (WGS) entry which is preliminary data.</text>
</comment>
<protein>
    <submittedName>
        <fullName evidence="1">Uncharacterized protein</fullName>
    </submittedName>
</protein>
<name>A0A9P4MMF7_9PEZI</name>
<evidence type="ECO:0000313" key="1">
    <source>
        <dbReference type="EMBL" id="KAF2152696.1"/>
    </source>
</evidence>
<gene>
    <name evidence="1" type="ORF">K461DRAFT_294343</name>
</gene>
<proteinExistence type="predicted"/>
<accession>A0A9P4MMF7</accession>
<dbReference type="EMBL" id="ML996086">
    <property type="protein sequence ID" value="KAF2152696.1"/>
    <property type="molecule type" value="Genomic_DNA"/>
</dbReference>
<dbReference type="Proteomes" id="UP000799439">
    <property type="component" value="Unassembled WGS sequence"/>
</dbReference>
<dbReference type="OrthoDB" id="3914029at2759"/>
<reference evidence="1" key="1">
    <citation type="journal article" date="2020" name="Stud. Mycol.">
        <title>101 Dothideomycetes genomes: a test case for predicting lifestyles and emergence of pathogens.</title>
        <authorList>
            <person name="Haridas S."/>
            <person name="Albert R."/>
            <person name="Binder M."/>
            <person name="Bloem J."/>
            <person name="Labutti K."/>
            <person name="Salamov A."/>
            <person name="Andreopoulos B."/>
            <person name="Baker S."/>
            <person name="Barry K."/>
            <person name="Bills G."/>
            <person name="Bluhm B."/>
            <person name="Cannon C."/>
            <person name="Castanera R."/>
            <person name="Culley D."/>
            <person name="Daum C."/>
            <person name="Ezra D."/>
            <person name="Gonzalez J."/>
            <person name="Henrissat B."/>
            <person name="Kuo A."/>
            <person name="Liang C."/>
            <person name="Lipzen A."/>
            <person name="Lutzoni F."/>
            <person name="Magnuson J."/>
            <person name="Mondo S."/>
            <person name="Nolan M."/>
            <person name="Ohm R."/>
            <person name="Pangilinan J."/>
            <person name="Park H.-J."/>
            <person name="Ramirez L."/>
            <person name="Alfaro M."/>
            <person name="Sun H."/>
            <person name="Tritt A."/>
            <person name="Yoshinaga Y."/>
            <person name="Zwiers L.-H."/>
            <person name="Turgeon B."/>
            <person name="Goodwin S."/>
            <person name="Spatafora J."/>
            <person name="Crous P."/>
            <person name="Grigoriev I."/>
        </authorList>
    </citation>
    <scope>NUCLEOTIDE SEQUENCE</scope>
    <source>
        <strain evidence="1">CBS 260.36</strain>
    </source>
</reference>
<dbReference type="AlphaFoldDB" id="A0A9P4MMF7"/>
<keyword evidence="2" id="KW-1185">Reference proteome</keyword>
<organism evidence="1 2">
    <name type="scientific">Myriangium duriaei CBS 260.36</name>
    <dbReference type="NCBI Taxonomy" id="1168546"/>
    <lineage>
        <taxon>Eukaryota</taxon>
        <taxon>Fungi</taxon>
        <taxon>Dikarya</taxon>
        <taxon>Ascomycota</taxon>
        <taxon>Pezizomycotina</taxon>
        <taxon>Dothideomycetes</taxon>
        <taxon>Dothideomycetidae</taxon>
        <taxon>Myriangiales</taxon>
        <taxon>Myriangiaceae</taxon>
        <taxon>Myriangium</taxon>
    </lineage>
</organism>
<sequence>MALVLPDQIVSGSKWTMVGWPEEEMPHFRVLPEHAGDVDFWSQRDMQTDVQRRLSNDSYGGNMPEVRLDEVFLRTENQFGLYETFGVKALIIKVIDSNHFDPRGRG</sequence>
<evidence type="ECO:0000313" key="2">
    <source>
        <dbReference type="Proteomes" id="UP000799439"/>
    </source>
</evidence>